<name>A0ABY1QJQ1_9BURK</name>
<dbReference type="RefSeq" id="WP_283444125.1">
    <property type="nucleotide sequence ID" value="NZ_FXUL01000018.1"/>
</dbReference>
<evidence type="ECO:0000256" key="2">
    <source>
        <dbReference type="SAM" id="SignalP"/>
    </source>
</evidence>
<keyword evidence="2" id="KW-0732">Signal</keyword>
<dbReference type="Proteomes" id="UP001158049">
    <property type="component" value="Unassembled WGS sequence"/>
</dbReference>
<protein>
    <submittedName>
        <fullName evidence="3">Outer membrane lipoprotein SlyB</fullName>
    </submittedName>
</protein>
<comment type="caution">
    <text evidence="3">The sequence shown here is derived from an EMBL/GenBank/DDBJ whole genome shotgun (WGS) entry which is preliminary data.</text>
</comment>
<dbReference type="EMBL" id="FXUL01000018">
    <property type="protein sequence ID" value="SMP72612.1"/>
    <property type="molecule type" value="Genomic_DNA"/>
</dbReference>
<feature type="region of interest" description="Disordered" evidence="1">
    <location>
        <begin position="163"/>
        <end position="204"/>
    </location>
</feature>
<evidence type="ECO:0000313" key="3">
    <source>
        <dbReference type="EMBL" id="SMP72612.1"/>
    </source>
</evidence>
<organism evidence="3 4">
    <name type="scientific">Noviherbaspirillum suwonense</name>
    <dbReference type="NCBI Taxonomy" id="1224511"/>
    <lineage>
        <taxon>Bacteria</taxon>
        <taxon>Pseudomonadati</taxon>
        <taxon>Pseudomonadota</taxon>
        <taxon>Betaproteobacteria</taxon>
        <taxon>Burkholderiales</taxon>
        <taxon>Oxalobacteraceae</taxon>
        <taxon>Noviherbaspirillum</taxon>
    </lineage>
</organism>
<keyword evidence="3" id="KW-0449">Lipoprotein</keyword>
<sequence length="204" mass="21525">MKAFQIFIAAITLAISAQASACILCDYPVTTISEDSTLSYGTVVSLEPVDMSQVDYTQLNDHTMAQAGAALSGGSFTGAVIGSVVAIVADAVVHKSTKVIDGYMLGIQLDTGEQLKVVRTKNQAKSAGYDKVGARLSIVASPKMTYYKGSNVTKEESPDWIARRAPHQVKKPVDSASEVKPAEEKAEVQPAITNAEEAKTASAN</sequence>
<gene>
    <name evidence="3" type="ORF">SAMN06295970_11874</name>
</gene>
<reference evidence="3 4" key="1">
    <citation type="submission" date="2017-05" db="EMBL/GenBank/DDBJ databases">
        <authorList>
            <person name="Varghese N."/>
            <person name="Submissions S."/>
        </authorList>
    </citation>
    <scope>NUCLEOTIDE SEQUENCE [LARGE SCALE GENOMIC DNA]</scope>
    <source>
        <strain evidence="3 4">DSM 26001</strain>
    </source>
</reference>
<evidence type="ECO:0000313" key="4">
    <source>
        <dbReference type="Proteomes" id="UP001158049"/>
    </source>
</evidence>
<proteinExistence type="predicted"/>
<evidence type="ECO:0000256" key="1">
    <source>
        <dbReference type="SAM" id="MobiDB-lite"/>
    </source>
</evidence>
<feature type="signal peptide" evidence="2">
    <location>
        <begin position="1"/>
        <end position="21"/>
    </location>
</feature>
<keyword evidence="4" id="KW-1185">Reference proteome</keyword>
<accession>A0ABY1QJQ1</accession>
<feature type="chain" id="PRO_5047075007" evidence="2">
    <location>
        <begin position="22"/>
        <end position="204"/>
    </location>
</feature>